<comment type="caution">
    <text evidence="1">The sequence shown here is derived from an EMBL/GenBank/DDBJ whole genome shotgun (WGS) entry which is preliminary data.</text>
</comment>
<sequence>MVNNHVQVKDNDRNIQLWTTLQDLLQSNISQRMTVMGQAHALRMRRQREVHERQGIMRQASLEKEIQDLRSRLHARKKYLQDAKAKHEMTGLRQEVYEARLLLFELRARAGEVSETGGPAVREALRKLWETGDVSHAPETGLIPLLAKQLQIQRQWLLDRGQRFALSARRLLPRGKRSLATPLSLLQLASDIMQQRELDASEMSREKLTKIFRSELTRQRTEVLSLVMDMQQGQLNISGLMGSDDDVHVALQESLRSLEATRRSQESLMESWTRLSSHSEASTNLTWVQSELSDKLEDLQKGLTLAETTTRWLQAPAQNNSLLLADLTSREEMRWLTDLTWKLGERCGRLRAGARLVEEAQHSGESEGAYHAVGGLLMGLPTVVDEDLVAVSQTWTKRVQLNLEKRRKLHGDVTSA</sequence>
<protein>
    <submittedName>
        <fullName evidence="1">Uncharacterized protein</fullName>
    </submittedName>
</protein>
<proteinExistence type="predicted"/>
<name>A0A812SWQ8_9DINO</name>
<evidence type="ECO:0000313" key="2">
    <source>
        <dbReference type="Proteomes" id="UP000604046"/>
    </source>
</evidence>
<keyword evidence="2" id="KW-1185">Reference proteome</keyword>
<accession>A0A812SWQ8</accession>
<gene>
    <name evidence="1" type="ORF">SNAT2548_LOCUS27971</name>
</gene>
<dbReference type="EMBL" id="CAJNDS010002498">
    <property type="protein sequence ID" value="CAE7499431.1"/>
    <property type="molecule type" value="Genomic_DNA"/>
</dbReference>
<organism evidence="1 2">
    <name type="scientific">Symbiodinium natans</name>
    <dbReference type="NCBI Taxonomy" id="878477"/>
    <lineage>
        <taxon>Eukaryota</taxon>
        <taxon>Sar</taxon>
        <taxon>Alveolata</taxon>
        <taxon>Dinophyceae</taxon>
        <taxon>Suessiales</taxon>
        <taxon>Symbiodiniaceae</taxon>
        <taxon>Symbiodinium</taxon>
    </lineage>
</organism>
<dbReference type="Proteomes" id="UP000604046">
    <property type="component" value="Unassembled WGS sequence"/>
</dbReference>
<evidence type="ECO:0000313" key="1">
    <source>
        <dbReference type="EMBL" id="CAE7499431.1"/>
    </source>
</evidence>
<dbReference type="AlphaFoldDB" id="A0A812SWQ8"/>
<reference evidence="1" key="1">
    <citation type="submission" date="2021-02" db="EMBL/GenBank/DDBJ databases">
        <authorList>
            <person name="Dougan E. K."/>
            <person name="Rhodes N."/>
            <person name="Thang M."/>
            <person name="Chan C."/>
        </authorList>
    </citation>
    <scope>NUCLEOTIDE SEQUENCE</scope>
</reference>